<dbReference type="InterPro" id="IPR001650">
    <property type="entry name" value="Helicase_C-like"/>
</dbReference>
<reference evidence="9" key="1">
    <citation type="submission" date="2014-02" db="EMBL/GenBank/DDBJ databases">
        <title>The Genome Sequence of Trichophyton rubrum (morphotype fischeri) CBS 288.86.</title>
        <authorList>
            <consortium name="The Broad Institute Genomics Platform"/>
            <person name="Cuomo C.A."/>
            <person name="White T.C."/>
            <person name="Graser Y."/>
            <person name="Martinez-Rossi N."/>
            <person name="Heitman J."/>
            <person name="Young S.K."/>
            <person name="Zeng Q."/>
            <person name="Gargeya S."/>
            <person name="Abouelleil A."/>
            <person name="Alvarado L."/>
            <person name="Chapman S.B."/>
            <person name="Gainer-Dewar J."/>
            <person name="Goldberg J."/>
            <person name="Griggs A."/>
            <person name="Gujja S."/>
            <person name="Hansen M."/>
            <person name="Howarth C."/>
            <person name="Imamovic A."/>
            <person name="Larimer J."/>
            <person name="Martinez D."/>
            <person name="Murphy C."/>
            <person name="Pearson M.D."/>
            <person name="Persinoti G."/>
            <person name="Poon T."/>
            <person name="Priest M."/>
            <person name="Roberts A.D."/>
            <person name="Saif S."/>
            <person name="Shea T.D."/>
            <person name="Sykes S.N."/>
            <person name="Wortman J."/>
            <person name="Nusbaum C."/>
            <person name="Birren B."/>
        </authorList>
    </citation>
    <scope>NUCLEOTIDE SEQUENCE [LARGE SCALE GENOMIC DNA]</scope>
    <source>
        <strain evidence="9">CBS 288.86</strain>
    </source>
</reference>
<dbReference type="InterPro" id="IPR027417">
    <property type="entry name" value="P-loop_NTPase"/>
</dbReference>
<dbReference type="Pfam" id="PF00270">
    <property type="entry name" value="DEAD"/>
    <property type="match status" value="1"/>
</dbReference>
<keyword evidence="3" id="KW-0347">Helicase</keyword>
<dbReference type="InterPro" id="IPR057220">
    <property type="entry name" value="DUF7898"/>
</dbReference>
<dbReference type="AlphaFoldDB" id="A0A022W9M4"/>
<dbReference type="Pfam" id="PF25453">
    <property type="entry name" value="DUF7898"/>
    <property type="match status" value="1"/>
</dbReference>
<dbReference type="InterPro" id="IPR048960">
    <property type="entry name" value="POLQ-like_helical"/>
</dbReference>
<keyword evidence="4" id="KW-0067">ATP-binding</keyword>
<organism evidence="9">
    <name type="scientific">Trichophyton rubrum CBS 288.86</name>
    <dbReference type="NCBI Taxonomy" id="1215330"/>
    <lineage>
        <taxon>Eukaryota</taxon>
        <taxon>Fungi</taxon>
        <taxon>Dikarya</taxon>
        <taxon>Ascomycota</taxon>
        <taxon>Pezizomycotina</taxon>
        <taxon>Eurotiomycetes</taxon>
        <taxon>Eurotiomycetidae</taxon>
        <taxon>Onygenales</taxon>
        <taxon>Arthrodermataceae</taxon>
        <taxon>Trichophyton</taxon>
    </lineage>
</organism>
<dbReference type="SMART" id="SM00490">
    <property type="entry name" value="HELICc"/>
    <property type="match status" value="1"/>
</dbReference>
<dbReference type="CDD" id="cd18026">
    <property type="entry name" value="DEXHc_POLQ-like"/>
    <property type="match status" value="1"/>
</dbReference>
<evidence type="ECO:0000256" key="1">
    <source>
        <dbReference type="ARBA" id="ARBA00022741"/>
    </source>
</evidence>
<evidence type="ECO:0000256" key="3">
    <source>
        <dbReference type="ARBA" id="ARBA00022806"/>
    </source>
</evidence>
<comment type="catalytic activity">
    <reaction evidence="5">
        <text>ATP + H2O = ADP + phosphate + H(+)</text>
        <dbReference type="Rhea" id="RHEA:13065"/>
        <dbReference type="ChEBI" id="CHEBI:15377"/>
        <dbReference type="ChEBI" id="CHEBI:15378"/>
        <dbReference type="ChEBI" id="CHEBI:30616"/>
        <dbReference type="ChEBI" id="CHEBI:43474"/>
        <dbReference type="ChEBI" id="CHEBI:456216"/>
        <dbReference type="EC" id="5.6.2.4"/>
    </reaction>
</comment>
<proteinExistence type="predicted"/>
<name>A0A022W9M4_TRIRU</name>
<dbReference type="InterPro" id="IPR050474">
    <property type="entry name" value="Hel308_SKI2-like"/>
</dbReference>
<feature type="domain" description="Helicase ATP-binding" evidence="7">
    <location>
        <begin position="141"/>
        <end position="340"/>
    </location>
</feature>
<dbReference type="Proteomes" id="UP000023758">
    <property type="component" value="Unassembled WGS sequence"/>
</dbReference>
<dbReference type="GO" id="GO:0003676">
    <property type="term" value="F:nucleic acid binding"/>
    <property type="evidence" value="ECO:0007669"/>
    <property type="project" value="InterPro"/>
</dbReference>
<dbReference type="SMART" id="SM00487">
    <property type="entry name" value="DEXDc"/>
    <property type="match status" value="1"/>
</dbReference>
<dbReference type="OrthoDB" id="2320933at2759"/>
<evidence type="ECO:0000259" key="7">
    <source>
        <dbReference type="PROSITE" id="PS51192"/>
    </source>
</evidence>
<evidence type="ECO:0000256" key="5">
    <source>
        <dbReference type="ARBA" id="ARBA00048988"/>
    </source>
</evidence>
<dbReference type="SUPFAM" id="SSF52540">
    <property type="entry name" value="P-loop containing nucleoside triphosphate hydrolases"/>
    <property type="match status" value="1"/>
</dbReference>
<dbReference type="GO" id="GO:0043138">
    <property type="term" value="F:3'-5' DNA helicase activity"/>
    <property type="evidence" value="ECO:0007669"/>
    <property type="project" value="UniProtKB-EC"/>
</dbReference>
<accession>A0A022W9M4</accession>
<evidence type="ECO:0000256" key="4">
    <source>
        <dbReference type="ARBA" id="ARBA00022840"/>
    </source>
</evidence>
<dbReference type="InterPro" id="IPR011545">
    <property type="entry name" value="DEAD/DEAH_box_helicase_dom"/>
</dbReference>
<feature type="region of interest" description="Disordered" evidence="6">
    <location>
        <begin position="70"/>
        <end position="100"/>
    </location>
</feature>
<dbReference type="Gene3D" id="1.10.3380.20">
    <property type="match status" value="1"/>
</dbReference>
<dbReference type="PANTHER" id="PTHR47961">
    <property type="entry name" value="DNA POLYMERASE THETA, PUTATIVE (AFU_ORTHOLOGUE AFUA_1G05260)-RELATED"/>
    <property type="match status" value="1"/>
</dbReference>
<evidence type="ECO:0008006" key="10">
    <source>
        <dbReference type="Google" id="ProtNLM"/>
    </source>
</evidence>
<dbReference type="PANTHER" id="PTHR47961:SF6">
    <property type="entry name" value="DNA-DIRECTED DNA POLYMERASE"/>
    <property type="match status" value="1"/>
</dbReference>
<sequence>MNPKRADAAWEHSLAGAVTGAKRSRSENDALPAFTTAHQVLNAESRAQRTNTVQYAHDNRRLRPSRIDLISNSGNSEFSRSQNLSEYSQRTSVSSTPGPAQNPILSLSHPKYGLPTALVKNFASLGVNAIYPWQASCLLGRGHLSGEKNLVYSAPTGGGKSLVADVLMLKRILTCPDKKAILVLPYVALVQEKLKWLRRVVEGIPRCTHDDVGDVDNSADGARRSSRLKSEENFIRVTGFFGGSKARTTWSDTDVAVCTIEKANSLVNSAIEDCTIDKLGVIVLDELHMLDDEHRGYLIEIMVTKLLLLQQDIQIIGMSATLSNTEVLAKWLNANYYISRYRPIPVEEFLVFEDYIYPVPTTKGLLRKMIRPDTSSPNDVPASACRVIRKSEFRELAFPIPNAMVALACETAAAGYGALVFCGSRQACQTNAVLIGDAMPDTLDADIIEKRLDLVASLQSLPCGLDAYFAKTIPRGVAFHHAGLTTEERVLIAEGFDAGILKVLVATCSLAAGINLPARRVILCGARMGRELVGPAMLRQMRGRAGRKGKDEVGETYLCCTNKDWEDVVGLLEAELPAIASGLAPGRAGIKRALLEAIATKLVSGRDAINDYIRSSLLFHNDEAQDTLFEMVQSTLQELLDSKLVKSSNDETFEPTQLGLAIVASAFSPNDGLFIYGELKRALQAFVMDGELHIFYMFSPLQASSEIDWMAFRDEVHGLDDSGLRTIRLVGVDPGLVNSIAMGHASIKDPALLRVYTRVYTAFQLRDLSNEIPVSSIAKKYNIARGAVQTLAQNCHGFAAGMAKFCQRMGWDMLAVVLEHMRDRLQAGARADLLEMAQVTYVKSRTARLLWENGFKTLRSLAEAAPSELVPVLMMGQPRSSSYASNNKDMKRVTSKLTAKAEVIIASASRLWEDQIVVALDE</sequence>
<evidence type="ECO:0000256" key="2">
    <source>
        <dbReference type="ARBA" id="ARBA00022801"/>
    </source>
</evidence>
<dbReference type="GO" id="GO:0005524">
    <property type="term" value="F:ATP binding"/>
    <property type="evidence" value="ECO:0007669"/>
    <property type="project" value="UniProtKB-KW"/>
</dbReference>
<dbReference type="GO" id="GO:0016787">
    <property type="term" value="F:hydrolase activity"/>
    <property type="evidence" value="ECO:0007669"/>
    <property type="project" value="UniProtKB-KW"/>
</dbReference>
<evidence type="ECO:0000313" key="9">
    <source>
        <dbReference type="EMBL" id="EZF55019.1"/>
    </source>
</evidence>
<dbReference type="InterPro" id="IPR046931">
    <property type="entry name" value="HTH_61"/>
</dbReference>
<dbReference type="CDD" id="cd18795">
    <property type="entry name" value="SF2_C_Ski2"/>
    <property type="match status" value="1"/>
</dbReference>
<dbReference type="Pfam" id="PF21099">
    <property type="entry name" value="POLQ_helical"/>
    <property type="match status" value="1"/>
</dbReference>
<dbReference type="HOGENOM" id="CLU_006553_2_0_1"/>
<dbReference type="PROSITE" id="PS51192">
    <property type="entry name" value="HELICASE_ATP_BIND_1"/>
    <property type="match status" value="1"/>
</dbReference>
<protein>
    <recommendedName>
        <fullName evidence="10">DNA polymerase theta subunit</fullName>
    </recommendedName>
</protein>
<gene>
    <name evidence="9" type="ORF">H103_02330</name>
</gene>
<evidence type="ECO:0000259" key="8">
    <source>
        <dbReference type="PROSITE" id="PS51194"/>
    </source>
</evidence>
<keyword evidence="2" id="KW-0378">Hydrolase</keyword>
<dbReference type="PROSITE" id="PS51194">
    <property type="entry name" value="HELICASE_CTER"/>
    <property type="match status" value="1"/>
</dbReference>
<dbReference type="EMBL" id="KK207765">
    <property type="protein sequence ID" value="EZF55019.1"/>
    <property type="molecule type" value="Genomic_DNA"/>
</dbReference>
<feature type="domain" description="Helicase C-terminal" evidence="8">
    <location>
        <begin position="399"/>
        <end position="598"/>
    </location>
</feature>
<dbReference type="FunFam" id="3.40.50.300:FF:000968">
    <property type="entry name" value="Helicase and polymerase-containing protein TEBICHI"/>
    <property type="match status" value="1"/>
</dbReference>
<dbReference type="Pfam" id="PF00271">
    <property type="entry name" value="Helicase_C"/>
    <property type="match status" value="1"/>
</dbReference>
<dbReference type="Pfam" id="PF20470">
    <property type="entry name" value="HTH_61"/>
    <property type="match status" value="1"/>
</dbReference>
<keyword evidence="1" id="KW-0547">Nucleotide-binding</keyword>
<dbReference type="SUPFAM" id="SSF158702">
    <property type="entry name" value="Sec63 N-terminal domain-like"/>
    <property type="match status" value="1"/>
</dbReference>
<evidence type="ECO:0000256" key="6">
    <source>
        <dbReference type="SAM" id="MobiDB-lite"/>
    </source>
</evidence>
<dbReference type="Gene3D" id="3.40.50.300">
    <property type="entry name" value="P-loop containing nucleotide triphosphate hydrolases"/>
    <property type="match status" value="2"/>
</dbReference>
<dbReference type="InterPro" id="IPR014001">
    <property type="entry name" value="Helicase_ATP-bd"/>
</dbReference>